<dbReference type="Gene3D" id="3.40.50.1110">
    <property type="entry name" value="SGNH hydrolase"/>
    <property type="match status" value="1"/>
</dbReference>
<dbReference type="EMBL" id="BSEN01000015">
    <property type="protein sequence ID" value="GLJ78060.1"/>
    <property type="molecule type" value="Genomic_DNA"/>
</dbReference>
<dbReference type="GO" id="GO:0016788">
    <property type="term" value="F:hydrolase activity, acting on ester bonds"/>
    <property type="evidence" value="ECO:0007669"/>
    <property type="project" value="InterPro"/>
</dbReference>
<dbReference type="GO" id="GO:0006629">
    <property type="term" value="P:lipid metabolic process"/>
    <property type="evidence" value="ECO:0007669"/>
    <property type="project" value="TreeGrafter"/>
</dbReference>
<dbReference type="InterPro" id="IPR013830">
    <property type="entry name" value="SGNH_hydro"/>
</dbReference>
<dbReference type="Pfam" id="PF13472">
    <property type="entry name" value="Lipase_GDSL_2"/>
    <property type="match status" value="1"/>
</dbReference>
<accession>A0A9W6M1L1</accession>
<evidence type="ECO:0000313" key="3">
    <source>
        <dbReference type="EMBL" id="GLJ78060.1"/>
    </source>
</evidence>
<feature type="domain" description="SGNH hydrolase-type esterase" evidence="2">
    <location>
        <begin position="18"/>
        <end position="258"/>
    </location>
</feature>
<dbReference type="PANTHER" id="PTHR37981:SF1">
    <property type="entry name" value="SGNH HYDROLASE-TYPE ESTERASE DOMAIN-CONTAINING PROTEIN"/>
    <property type="match status" value="1"/>
</dbReference>
<keyword evidence="4" id="KW-1185">Reference proteome</keyword>
<dbReference type="InterPro" id="IPR037460">
    <property type="entry name" value="SEST-like"/>
</dbReference>
<dbReference type="Proteomes" id="UP001142372">
    <property type="component" value="Unassembled WGS sequence"/>
</dbReference>
<dbReference type="PANTHER" id="PTHR37981">
    <property type="entry name" value="LIPASE 2"/>
    <property type="match status" value="1"/>
</dbReference>
<reference evidence="3" key="2">
    <citation type="submission" date="2023-01" db="EMBL/GenBank/DDBJ databases">
        <authorList>
            <person name="Sun Q."/>
            <person name="Evtushenko L."/>
        </authorList>
    </citation>
    <scope>NUCLEOTIDE SEQUENCE</scope>
    <source>
        <strain evidence="3">VKM Ac-1401</strain>
    </source>
</reference>
<dbReference type="SUPFAM" id="SSF52266">
    <property type="entry name" value="SGNH hydrolase"/>
    <property type="match status" value="1"/>
</dbReference>
<name>A0A9W6M1L1_9MICO</name>
<evidence type="ECO:0000259" key="2">
    <source>
        <dbReference type="Pfam" id="PF13472"/>
    </source>
</evidence>
<reference evidence="3" key="1">
    <citation type="journal article" date="2014" name="Int. J. Syst. Evol. Microbiol.">
        <title>Complete genome sequence of Corynebacterium casei LMG S-19264T (=DSM 44701T), isolated from a smear-ripened cheese.</title>
        <authorList>
            <consortium name="US DOE Joint Genome Institute (JGI-PGF)"/>
            <person name="Walter F."/>
            <person name="Albersmeier A."/>
            <person name="Kalinowski J."/>
            <person name="Ruckert C."/>
        </authorList>
    </citation>
    <scope>NUCLEOTIDE SEQUENCE</scope>
    <source>
        <strain evidence="3">VKM Ac-1401</strain>
    </source>
</reference>
<sequence>MGWRWQHCPVTTHQLIAALGSSFAAGPGIEPVADPAAMRSQRNYAHQLADRLGAKLVDLTVSGATTATVVDTPQEVLGGAVFPPQLDGVPEDADVVTVTAGGNDLQFAPALLWVAWARLEPTSPMVPTLGAMFSDGVPAPTQQAIEQATAGLVRIVEAVRAKAPNARVMLVDYLTVLDENSMSSTPFTDLEIGQFLEIQDAIGQVFSDAAARTGADLISASSLSAGHAVGSVEPWVQPFYQVMERTGGSFHPNEAGMTAIAAELERVLTS</sequence>
<comment type="caution">
    <text evidence="3">The sequence shown here is derived from an EMBL/GenBank/DDBJ whole genome shotgun (WGS) entry which is preliminary data.</text>
</comment>
<keyword evidence="3" id="KW-0378">Hydrolase</keyword>
<evidence type="ECO:0000256" key="1">
    <source>
        <dbReference type="PIRSR" id="PIRSR637460-1"/>
    </source>
</evidence>
<gene>
    <name evidence="3" type="ORF">GCM10017584_36340</name>
</gene>
<protein>
    <submittedName>
        <fullName evidence="3">Hydrolase</fullName>
    </submittedName>
</protein>
<proteinExistence type="predicted"/>
<dbReference type="InterPro" id="IPR036514">
    <property type="entry name" value="SGNH_hydro_sf"/>
</dbReference>
<dbReference type="CDD" id="cd01823">
    <property type="entry name" value="SEST_like"/>
    <property type="match status" value="1"/>
</dbReference>
<dbReference type="AlphaFoldDB" id="A0A9W6M1L1"/>
<feature type="active site" evidence="1">
    <location>
        <position position="251"/>
    </location>
</feature>
<evidence type="ECO:0000313" key="4">
    <source>
        <dbReference type="Proteomes" id="UP001142372"/>
    </source>
</evidence>
<feature type="active site" description="Nucleophile" evidence="1">
    <location>
        <position position="22"/>
    </location>
</feature>
<organism evidence="3 4">
    <name type="scientific">Leifsonia poae</name>
    <dbReference type="NCBI Taxonomy" id="110933"/>
    <lineage>
        <taxon>Bacteria</taxon>
        <taxon>Bacillati</taxon>
        <taxon>Actinomycetota</taxon>
        <taxon>Actinomycetes</taxon>
        <taxon>Micrococcales</taxon>
        <taxon>Microbacteriaceae</taxon>
        <taxon>Leifsonia</taxon>
    </lineage>
</organism>